<evidence type="ECO:0000313" key="3">
    <source>
        <dbReference type="EMBL" id="KAF8784520.1"/>
    </source>
</evidence>
<comment type="caution">
    <text evidence="3">The sequence shown here is derived from an EMBL/GenBank/DDBJ whole genome shotgun (WGS) entry which is preliminary data.</text>
</comment>
<evidence type="ECO:0000256" key="2">
    <source>
        <dbReference type="SAM" id="Phobius"/>
    </source>
</evidence>
<proteinExistence type="predicted"/>
<feature type="transmembrane region" description="Helical" evidence="2">
    <location>
        <begin position="102"/>
        <end position="127"/>
    </location>
</feature>
<dbReference type="EMBL" id="JABXBU010000030">
    <property type="protein sequence ID" value="KAF8784520.1"/>
    <property type="molecule type" value="Genomic_DNA"/>
</dbReference>
<feature type="region of interest" description="Disordered" evidence="1">
    <location>
        <begin position="217"/>
        <end position="240"/>
    </location>
</feature>
<name>A0A8T0F514_ARGBR</name>
<dbReference type="Proteomes" id="UP000807504">
    <property type="component" value="Unassembled WGS sequence"/>
</dbReference>
<keyword evidence="4" id="KW-1185">Reference proteome</keyword>
<sequence length="300" mass="33563">MADLPRIEPCEIRPVLVWLMQKTHSNLIQACIGLVWHCDLLNLLNKYDTFSPLDLLINVDAIEDFDVVHGLVLAAIGLNCFWVIFAIVAARGNVTLKHGRMAFWDMLTYLITFFDLGASIYFSVKLAPAFVETSSFYTESMKPTKTLTYLVLLIAFSRGGVLILFNVYMAHIVHKRGKEIDRDHSVLAMYIISHLARCRSANEEILQMPPPPPPYASSAPYYAPLPPSRPDARSDSEGSQWSLSYDAIQGMSHEPPKYVPPQGRGKYSSALELARSLSRDPTRSCEPVTVDTATSPILPY</sequence>
<feature type="transmembrane region" description="Helical" evidence="2">
    <location>
        <begin position="67"/>
        <end position="90"/>
    </location>
</feature>
<protein>
    <submittedName>
        <fullName evidence="3">Uncharacterized protein</fullName>
    </submittedName>
</protein>
<evidence type="ECO:0000313" key="4">
    <source>
        <dbReference type="Proteomes" id="UP000807504"/>
    </source>
</evidence>
<gene>
    <name evidence="3" type="ORF">HNY73_010187</name>
</gene>
<feature type="transmembrane region" description="Helical" evidence="2">
    <location>
        <begin position="147"/>
        <end position="168"/>
    </location>
</feature>
<evidence type="ECO:0000256" key="1">
    <source>
        <dbReference type="SAM" id="MobiDB-lite"/>
    </source>
</evidence>
<accession>A0A8T0F514</accession>
<organism evidence="3 4">
    <name type="scientific">Argiope bruennichi</name>
    <name type="common">Wasp spider</name>
    <name type="synonym">Aranea bruennichi</name>
    <dbReference type="NCBI Taxonomy" id="94029"/>
    <lineage>
        <taxon>Eukaryota</taxon>
        <taxon>Metazoa</taxon>
        <taxon>Ecdysozoa</taxon>
        <taxon>Arthropoda</taxon>
        <taxon>Chelicerata</taxon>
        <taxon>Arachnida</taxon>
        <taxon>Araneae</taxon>
        <taxon>Araneomorphae</taxon>
        <taxon>Entelegynae</taxon>
        <taxon>Araneoidea</taxon>
        <taxon>Araneidae</taxon>
        <taxon>Argiope</taxon>
    </lineage>
</organism>
<feature type="region of interest" description="Disordered" evidence="1">
    <location>
        <begin position="274"/>
        <end position="300"/>
    </location>
</feature>
<reference evidence="3" key="1">
    <citation type="journal article" date="2020" name="bioRxiv">
        <title>Chromosome-level reference genome of the European wasp spider Argiope bruennichi: a resource for studies on range expansion and evolutionary adaptation.</title>
        <authorList>
            <person name="Sheffer M.M."/>
            <person name="Hoppe A."/>
            <person name="Krehenwinkel H."/>
            <person name="Uhl G."/>
            <person name="Kuss A.W."/>
            <person name="Jensen L."/>
            <person name="Jensen C."/>
            <person name="Gillespie R.G."/>
            <person name="Hoff K.J."/>
            <person name="Prost S."/>
        </authorList>
    </citation>
    <scope>NUCLEOTIDE SEQUENCE</scope>
</reference>
<keyword evidence="2" id="KW-0812">Transmembrane</keyword>
<dbReference type="AlphaFoldDB" id="A0A8T0F514"/>
<keyword evidence="2" id="KW-0472">Membrane</keyword>
<keyword evidence="2" id="KW-1133">Transmembrane helix</keyword>
<reference evidence="3" key="2">
    <citation type="submission" date="2020-06" db="EMBL/GenBank/DDBJ databases">
        <authorList>
            <person name="Sheffer M."/>
        </authorList>
    </citation>
    <scope>NUCLEOTIDE SEQUENCE</scope>
</reference>
<feature type="compositionally biased region" description="Polar residues" evidence="1">
    <location>
        <begin position="291"/>
        <end position="300"/>
    </location>
</feature>